<dbReference type="AlphaFoldDB" id="A0A9X1RRA5"/>
<comment type="caution">
    <text evidence="2">The sequence shown here is derived from an EMBL/GenBank/DDBJ whole genome shotgun (WGS) entry which is preliminary data.</text>
</comment>
<gene>
    <name evidence="2" type="ORF">L5014_18750</name>
</gene>
<dbReference type="PANTHER" id="PTHR14859:SF15">
    <property type="entry name" value="ENDONUCLEASE_EXONUCLEASE_PHOSPHATASE DOMAIN-CONTAINING PROTEIN"/>
    <property type="match status" value="1"/>
</dbReference>
<reference evidence="2" key="1">
    <citation type="submission" date="2022-01" db="EMBL/GenBank/DDBJ databases">
        <title>Genome sequence and assembly of Parabukholderia sp. RG36.</title>
        <authorList>
            <person name="Chhetri G."/>
        </authorList>
    </citation>
    <scope>NUCLEOTIDE SEQUENCE</scope>
    <source>
        <strain evidence="2">RG36</strain>
    </source>
</reference>
<dbReference type="GO" id="GO:0016020">
    <property type="term" value="C:membrane"/>
    <property type="evidence" value="ECO:0007669"/>
    <property type="project" value="GOC"/>
</dbReference>
<dbReference type="Proteomes" id="UP001139308">
    <property type="component" value="Unassembled WGS sequence"/>
</dbReference>
<sequence length="263" mass="28136">MRAKAAAPDAAAAPLRLVTWNIHGAVGTDRVRAPERIARVLQEIDADVAALQEVPLGGATSAASSPVLAALSEATGAQAVAGPTLDTPSRRFGNAVLTHWPITETRTLDLSFGRREPRGALDVDILVDGEPLRVVATHLGLGLRERSAQIAQLLAAFDRPGLPVILAGDINEWLLWRRAFRMLTEHFRAAPAPATFHTRWPLLALDRIWMHPVARLVSVRAYRDGEARVASDHLPLVAEIAAATHAVEAAQGEAMADEAQVSG</sequence>
<accession>A0A9X1RRA5</accession>
<name>A0A9X1RRA5_9BURK</name>
<dbReference type="Gene3D" id="3.60.10.10">
    <property type="entry name" value="Endonuclease/exonuclease/phosphatase"/>
    <property type="match status" value="1"/>
</dbReference>
<dbReference type="InterPro" id="IPR036691">
    <property type="entry name" value="Endo/exonu/phosph_ase_sf"/>
</dbReference>
<dbReference type="PANTHER" id="PTHR14859">
    <property type="entry name" value="CALCOFLUOR WHITE HYPERSENSITIVE PROTEIN PRECURSOR"/>
    <property type="match status" value="1"/>
</dbReference>
<keyword evidence="2" id="KW-0255">Endonuclease</keyword>
<evidence type="ECO:0000259" key="1">
    <source>
        <dbReference type="Pfam" id="PF03372"/>
    </source>
</evidence>
<proteinExistence type="predicted"/>
<evidence type="ECO:0000313" key="3">
    <source>
        <dbReference type="Proteomes" id="UP001139308"/>
    </source>
</evidence>
<keyword evidence="2" id="KW-0378">Hydrolase</keyword>
<dbReference type="EMBL" id="JAKLJA010000015">
    <property type="protein sequence ID" value="MCG5075380.1"/>
    <property type="molecule type" value="Genomic_DNA"/>
</dbReference>
<evidence type="ECO:0000313" key="2">
    <source>
        <dbReference type="EMBL" id="MCG5075380.1"/>
    </source>
</evidence>
<dbReference type="InterPro" id="IPR051916">
    <property type="entry name" value="GPI-anchor_lipid_remodeler"/>
</dbReference>
<dbReference type="SUPFAM" id="SSF56219">
    <property type="entry name" value="DNase I-like"/>
    <property type="match status" value="1"/>
</dbReference>
<dbReference type="Pfam" id="PF03372">
    <property type="entry name" value="Exo_endo_phos"/>
    <property type="match status" value="1"/>
</dbReference>
<keyword evidence="2" id="KW-0540">Nuclease</keyword>
<protein>
    <submittedName>
        <fullName evidence="2">Endonuclease/exonuclease/phosphatase family protein</fullName>
    </submittedName>
</protein>
<dbReference type="GO" id="GO:0004519">
    <property type="term" value="F:endonuclease activity"/>
    <property type="evidence" value="ECO:0007669"/>
    <property type="project" value="UniProtKB-KW"/>
</dbReference>
<organism evidence="2 3">
    <name type="scientific">Paraburkholderia tagetis</name>
    <dbReference type="NCBI Taxonomy" id="2913261"/>
    <lineage>
        <taxon>Bacteria</taxon>
        <taxon>Pseudomonadati</taxon>
        <taxon>Pseudomonadota</taxon>
        <taxon>Betaproteobacteria</taxon>
        <taxon>Burkholderiales</taxon>
        <taxon>Burkholderiaceae</taxon>
        <taxon>Paraburkholderia</taxon>
    </lineage>
</organism>
<feature type="domain" description="Endonuclease/exonuclease/phosphatase" evidence="1">
    <location>
        <begin position="18"/>
        <end position="233"/>
    </location>
</feature>
<dbReference type="InterPro" id="IPR005135">
    <property type="entry name" value="Endo/exonuclease/phosphatase"/>
</dbReference>
<dbReference type="GO" id="GO:0006506">
    <property type="term" value="P:GPI anchor biosynthetic process"/>
    <property type="evidence" value="ECO:0007669"/>
    <property type="project" value="TreeGrafter"/>
</dbReference>
<keyword evidence="3" id="KW-1185">Reference proteome</keyword>